<dbReference type="SMART" id="SM00060">
    <property type="entry name" value="FN3"/>
    <property type="match status" value="3"/>
</dbReference>
<dbReference type="Gene3D" id="2.60.40.10">
    <property type="entry name" value="Immunoglobulins"/>
    <property type="match status" value="3"/>
</dbReference>
<reference evidence="7 8" key="1">
    <citation type="submission" date="2020-08" db="EMBL/GenBank/DDBJ databases">
        <title>Sequencing the genomes of 1000 actinobacteria strains.</title>
        <authorList>
            <person name="Klenk H.-P."/>
        </authorList>
    </citation>
    <scope>NUCLEOTIDE SEQUENCE [LARGE SCALE GENOMIC DNA]</scope>
    <source>
        <strain evidence="7 8">DSM 45362</strain>
    </source>
</reference>
<evidence type="ECO:0000256" key="4">
    <source>
        <dbReference type="ARBA" id="ARBA00023326"/>
    </source>
</evidence>
<feature type="domain" description="Fibronectin type-III" evidence="6">
    <location>
        <begin position="698"/>
        <end position="786"/>
    </location>
</feature>
<evidence type="ECO:0000259" key="6">
    <source>
        <dbReference type="PROSITE" id="PS50853"/>
    </source>
</evidence>
<name>A0A841C5B0_9ACTN</name>
<feature type="compositionally biased region" description="Low complexity" evidence="5">
    <location>
        <begin position="953"/>
        <end position="970"/>
    </location>
</feature>
<protein>
    <recommendedName>
        <fullName evidence="6">Fibronectin type-III domain-containing protein</fullName>
    </recommendedName>
</protein>
<feature type="region of interest" description="Disordered" evidence="5">
    <location>
        <begin position="953"/>
        <end position="978"/>
    </location>
</feature>
<comment type="caution">
    <text evidence="7">The sequence shown here is derived from an EMBL/GenBank/DDBJ whole genome shotgun (WGS) entry which is preliminary data.</text>
</comment>
<dbReference type="Proteomes" id="UP000587527">
    <property type="component" value="Unassembled WGS sequence"/>
</dbReference>
<keyword evidence="3" id="KW-0326">Glycosidase</keyword>
<accession>A0A841C5B0</accession>
<dbReference type="Gene3D" id="3.20.20.80">
    <property type="entry name" value="Glycosidases"/>
    <property type="match status" value="1"/>
</dbReference>
<evidence type="ECO:0000256" key="5">
    <source>
        <dbReference type="SAM" id="MobiDB-lite"/>
    </source>
</evidence>
<dbReference type="EMBL" id="JACHMN010000003">
    <property type="protein sequence ID" value="MBB5874479.1"/>
    <property type="molecule type" value="Genomic_DNA"/>
</dbReference>
<dbReference type="AlphaFoldDB" id="A0A841C5B0"/>
<dbReference type="SUPFAM" id="SSF51445">
    <property type="entry name" value="(Trans)glycosidases"/>
    <property type="match status" value="1"/>
</dbReference>
<dbReference type="InterPro" id="IPR003961">
    <property type="entry name" value="FN3_dom"/>
</dbReference>
<dbReference type="Pfam" id="PF02837">
    <property type="entry name" value="Glyco_hydro_2_N"/>
    <property type="match status" value="1"/>
</dbReference>
<dbReference type="InterPro" id="IPR051913">
    <property type="entry name" value="GH2_Domain-Containing"/>
</dbReference>
<dbReference type="Pfam" id="PF25275">
    <property type="entry name" value="Golvesin_C"/>
    <property type="match status" value="1"/>
</dbReference>
<dbReference type="GO" id="GO:0000272">
    <property type="term" value="P:polysaccharide catabolic process"/>
    <property type="evidence" value="ECO:0007669"/>
    <property type="project" value="UniProtKB-KW"/>
</dbReference>
<dbReference type="InterPro" id="IPR006101">
    <property type="entry name" value="Glyco_hydro_2"/>
</dbReference>
<dbReference type="InterPro" id="IPR013783">
    <property type="entry name" value="Ig-like_fold"/>
</dbReference>
<dbReference type="PANTHER" id="PTHR42732:SF1">
    <property type="entry name" value="BETA-MANNOSIDASE"/>
    <property type="match status" value="1"/>
</dbReference>
<dbReference type="SUPFAM" id="SSF49265">
    <property type="entry name" value="Fibronectin type III"/>
    <property type="match status" value="2"/>
</dbReference>
<dbReference type="CDD" id="cd00063">
    <property type="entry name" value="FN3"/>
    <property type="match status" value="1"/>
</dbReference>
<comment type="similarity">
    <text evidence="1">Belongs to the glycosyl hydrolase 2 family.</text>
</comment>
<dbReference type="Pfam" id="PF00703">
    <property type="entry name" value="Glyco_hydro_2"/>
    <property type="match status" value="1"/>
</dbReference>
<keyword evidence="4" id="KW-0624">Polysaccharide degradation</keyword>
<keyword evidence="4" id="KW-0119">Carbohydrate metabolism</keyword>
<evidence type="ECO:0000313" key="8">
    <source>
        <dbReference type="Proteomes" id="UP000587527"/>
    </source>
</evidence>
<dbReference type="InterPro" id="IPR017853">
    <property type="entry name" value="GH"/>
</dbReference>
<evidence type="ECO:0000256" key="1">
    <source>
        <dbReference type="ARBA" id="ARBA00007401"/>
    </source>
</evidence>
<dbReference type="PROSITE" id="PS51318">
    <property type="entry name" value="TAT"/>
    <property type="match status" value="1"/>
</dbReference>
<dbReference type="RefSeq" id="WP_184846634.1">
    <property type="nucleotide sequence ID" value="NZ_JACHMN010000003.1"/>
</dbReference>
<sequence length="1191" mass="123758">MSLPRRDILKIIGAGSAGALLPTSLFASSAEALAPGHAVTAGQVDVSLDGVWKFATDPGRTGEASGFAGTALNDTAWADQLVPGNWDAHDSYANYRGLAWYREKVPSPAHTAGQVVRLRFEAAYYQAKVWFNGTLLGEHKGGYTAFEYDVTALLAGSGDNTIAVAVDNTYSVGAWWPWGGISRSIGFTVNDAVRIERQHVITTVTLAGPSAQLKNWVTVSNRSATAQTVTLTGVVSNAAGQVLAGVTVPSVQVTVPAGGSTEGLFTVNLPTGSFALWGLDQPNLYTFTTTAKVGGTVRHALADRFGLRTVQVQGTSLLLNGEPVRLNGYNRVGDDRVVGATEPTYLIRRDLDRMKASGAAMSRIHHVAQAPELLDYADEKGLLIIEEIPVWGSGANLNPTDPVTVGQLTDMIRRDYNHPSVIAWSVANEIQGASAAGRAYVHDIIDYARSTLDSTRLYTYVSNSFGSAATGADEALQYTDFACINMYGGFGSGADHVHNLYPNKPIFVSEYSSDSFTFPITREDVDFTTSSAATATAFTGRPWLIGSSHWTYNDYRSNYSGTSPNQVRGWGIQNVWGQLKRAYPQLQATNAPIRSLAITTSAGSGARLSLLTLTPRGTLATDAPAYILRGYRLAWQVTNAAGQVLDGRLIDLPEIAPGAAPIQVGVGWTDPGTAVGQRLTLLSPLGYEMAVTTADLRLPSTPGGITTVAADGALRIAFAPVAGAVGYQATATVGSTVVTSVDTADPFIDITGLANGTAYQVSVKARNGFGSSAASAPVTVTPSAGALGLPPRWQDLAPIPGGLVAGFMTVPNAVSYQVEVSTGGTVVRDYLTTLKASTRIEGLAAGQAHSVRIRARNASAVITAWSEPRTAATQGTITTTVHGALRGDDSLGVRITPDRYAERHEVAVTGGATHVIEAAAVDLLTVPGLSADQNHTLAVRTQTATGWSSPVTVTARTRPTTPGGTPTAPTGLTSANSGGQTTLTWTAVAGAEGYLVTVDDCGAETPLATVAGVTSLLLGTIAEAAGRTHRVRAVTSGGISAGSSAYLVPGTPGPRQVVLTVAATAPNCSGTVGYTETTGTWSASSLIGVDGTPSRYSDTAGATATWRPTIAAAASYKVEIWVPANSLSTTAAQYAVTHTGGTATVAVNQVTQSGAWITLGTWAMAAGAGKVVTSFSGGFLRTNAIRFTPVV</sequence>
<dbReference type="InterPro" id="IPR006102">
    <property type="entry name" value="Ig-like_GH2"/>
</dbReference>
<dbReference type="InterPro" id="IPR006103">
    <property type="entry name" value="Glyco_hydro_2_cat"/>
</dbReference>
<proteinExistence type="inferred from homology"/>
<dbReference type="PANTHER" id="PTHR42732">
    <property type="entry name" value="BETA-GALACTOSIDASE"/>
    <property type="match status" value="1"/>
</dbReference>
<dbReference type="GO" id="GO:0004553">
    <property type="term" value="F:hydrolase activity, hydrolyzing O-glycosyl compounds"/>
    <property type="evidence" value="ECO:0007669"/>
    <property type="project" value="InterPro"/>
</dbReference>
<dbReference type="Pfam" id="PF02836">
    <property type="entry name" value="Glyco_hydro_2_C"/>
    <property type="match status" value="1"/>
</dbReference>
<dbReference type="SUPFAM" id="SSF49303">
    <property type="entry name" value="beta-Galactosidase/glucuronidase domain"/>
    <property type="match status" value="1"/>
</dbReference>
<dbReference type="Gene3D" id="2.60.120.260">
    <property type="entry name" value="Galactose-binding domain-like"/>
    <property type="match status" value="1"/>
</dbReference>
<gene>
    <name evidence="7" type="ORF">F4553_007913</name>
</gene>
<dbReference type="InterPro" id="IPR033803">
    <property type="entry name" value="CBD-like_Golvesin-Xly"/>
</dbReference>
<dbReference type="SUPFAM" id="SSF49785">
    <property type="entry name" value="Galactose-binding domain-like"/>
    <property type="match status" value="1"/>
</dbReference>
<organism evidence="7 8">
    <name type="scientific">Allocatelliglobosispora scoriae</name>
    <dbReference type="NCBI Taxonomy" id="643052"/>
    <lineage>
        <taxon>Bacteria</taxon>
        <taxon>Bacillati</taxon>
        <taxon>Actinomycetota</taxon>
        <taxon>Actinomycetes</taxon>
        <taxon>Micromonosporales</taxon>
        <taxon>Micromonosporaceae</taxon>
        <taxon>Allocatelliglobosispora</taxon>
    </lineage>
</organism>
<evidence type="ECO:0000256" key="3">
    <source>
        <dbReference type="ARBA" id="ARBA00023295"/>
    </source>
</evidence>
<dbReference type="InterPro" id="IPR006104">
    <property type="entry name" value="Glyco_hydro_2_N"/>
</dbReference>
<evidence type="ECO:0000256" key="2">
    <source>
        <dbReference type="ARBA" id="ARBA00022801"/>
    </source>
</evidence>
<evidence type="ECO:0000313" key="7">
    <source>
        <dbReference type="EMBL" id="MBB5874479.1"/>
    </source>
</evidence>
<dbReference type="InterPro" id="IPR006311">
    <property type="entry name" value="TAT_signal"/>
</dbReference>
<keyword evidence="2" id="KW-0378">Hydrolase</keyword>
<dbReference type="InterPro" id="IPR036116">
    <property type="entry name" value="FN3_sf"/>
</dbReference>
<dbReference type="InterPro" id="IPR036156">
    <property type="entry name" value="Beta-gal/glucu_dom_sf"/>
</dbReference>
<dbReference type="PRINTS" id="PR00132">
    <property type="entry name" value="GLHYDRLASE2"/>
</dbReference>
<keyword evidence="8" id="KW-1185">Reference proteome</keyword>
<dbReference type="PROSITE" id="PS50853">
    <property type="entry name" value="FN3"/>
    <property type="match status" value="1"/>
</dbReference>
<dbReference type="InterPro" id="IPR008979">
    <property type="entry name" value="Galactose-bd-like_sf"/>
</dbReference>